<evidence type="ECO:0000256" key="1">
    <source>
        <dbReference type="SAM" id="MobiDB-lite"/>
    </source>
</evidence>
<feature type="signal peptide" evidence="2">
    <location>
        <begin position="1"/>
        <end position="17"/>
    </location>
</feature>
<evidence type="ECO:0000256" key="2">
    <source>
        <dbReference type="SAM" id="SignalP"/>
    </source>
</evidence>
<sequence length="312" mass="35942">MVRIFLLLLIFCGNLHAGDVSEYRNELLIIPDYQSNSDVAASIIYSKEYHALSDRLSQLEAKQESQFITKEEFLDTRLVNNDVLNKVDTIETLYHTLIEQQTKYVQSKVDSQNTRIETISDHTNHFFSALTIILGFLGWVTYRVSKKEASTAAETAAEDWCDRSLETHIEDVKRNFRTQVETHIEDVKRNFRTQVETHIEDTTKILHENKTEIATRLEVLVEEADSKLQTLNTLLKEGESNIEVLHKLREREENRQHQQAELARNKPAKPSSSNDLSDTEDVKSASDFPNQTKLSDLISDFLSSVEKKIDDK</sequence>
<comment type="caution">
    <text evidence="3">The sequence shown here is derived from an EMBL/GenBank/DDBJ whole genome shotgun (WGS) entry which is preliminary data.</text>
</comment>
<organism evidence="3 4">
    <name type="scientific">Vibrio lentus</name>
    <dbReference type="NCBI Taxonomy" id="136468"/>
    <lineage>
        <taxon>Bacteria</taxon>
        <taxon>Pseudomonadati</taxon>
        <taxon>Pseudomonadota</taxon>
        <taxon>Gammaproteobacteria</taxon>
        <taxon>Vibrionales</taxon>
        <taxon>Vibrionaceae</taxon>
        <taxon>Vibrio</taxon>
    </lineage>
</organism>
<proteinExistence type="predicted"/>
<name>A0A855IU27_9VIBR</name>
<evidence type="ECO:0000313" key="3">
    <source>
        <dbReference type="EMBL" id="PMM61275.1"/>
    </source>
</evidence>
<evidence type="ECO:0000313" key="4">
    <source>
        <dbReference type="Proteomes" id="UP000235554"/>
    </source>
</evidence>
<gene>
    <name evidence="3" type="ORF">BCT50_20855</name>
</gene>
<feature type="chain" id="PRO_5032736466" description="Chromosome partitioning protein ParA" evidence="2">
    <location>
        <begin position="18"/>
        <end position="312"/>
    </location>
</feature>
<dbReference type="Proteomes" id="UP000235554">
    <property type="component" value="Unassembled WGS sequence"/>
</dbReference>
<accession>A0A855IU27</accession>
<reference evidence="4" key="1">
    <citation type="submission" date="2016-07" db="EMBL/GenBank/DDBJ databases">
        <title>Nontailed viruses are major unrecognized killers of bacteria in the ocean.</title>
        <authorList>
            <person name="Kauffman K."/>
            <person name="Hussain F."/>
            <person name="Yang J."/>
            <person name="Arevalo P."/>
            <person name="Brown J."/>
            <person name="Cutler M."/>
            <person name="Kelly L."/>
            <person name="Polz M.F."/>
        </authorList>
    </citation>
    <scope>NUCLEOTIDE SEQUENCE [LARGE SCALE GENOMIC DNA]</scope>
    <source>
        <strain evidence="4">10N.261.48.A1</strain>
    </source>
</reference>
<dbReference type="RefSeq" id="WP_102554751.1">
    <property type="nucleotide sequence ID" value="NZ_MCZJ01000008.1"/>
</dbReference>
<keyword evidence="2" id="KW-0732">Signal</keyword>
<dbReference type="AlphaFoldDB" id="A0A855IU27"/>
<feature type="region of interest" description="Disordered" evidence="1">
    <location>
        <begin position="252"/>
        <end position="290"/>
    </location>
</feature>
<dbReference type="EMBL" id="MCZJ01000008">
    <property type="protein sequence ID" value="PMM61275.1"/>
    <property type="molecule type" value="Genomic_DNA"/>
</dbReference>
<evidence type="ECO:0008006" key="5">
    <source>
        <dbReference type="Google" id="ProtNLM"/>
    </source>
</evidence>
<protein>
    <recommendedName>
        <fullName evidence="5">Chromosome partitioning protein ParA</fullName>
    </recommendedName>
</protein>